<keyword evidence="3" id="KW-1185">Reference proteome</keyword>
<reference evidence="2" key="1">
    <citation type="submission" date="2020-08" db="EMBL/GenBank/DDBJ databases">
        <title>Ramlibacter sp. GTP1 16S ribosomal RNA gene genome sequencing and assembly.</title>
        <authorList>
            <person name="Kang M."/>
        </authorList>
    </citation>
    <scope>NUCLEOTIDE SEQUENCE</scope>
    <source>
        <strain evidence="2">GTP1</strain>
    </source>
</reference>
<comment type="caution">
    <text evidence="2">The sequence shown here is derived from an EMBL/GenBank/DDBJ whole genome shotgun (WGS) entry which is preliminary data.</text>
</comment>
<proteinExistence type="predicted"/>
<dbReference type="Proteomes" id="UP000596827">
    <property type="component" value="Unassembled WGS sequence"/>
</dbReference>
<dbReference type="SMART" id="SM00953">
    <property type="entry name" value="RES"/>
    <property type="match status" value="1"/>
</dbReference>
<feature type="domain" description="RES" evidence="1">
    <location>
        <begin position="17"/>
        <end position="145"/>
    </location>
</feature>
<dbReference type="InterPro" id="IPR014914">
    <property type="entry name" value="RES_dom"/>
</dbReference>
<dbReference type="RefSeq" id="WP_187084548.1">
    <property type="nucleotide sequence ID" value="NZ_JACORU010000014.1"/>
</dbReference>
<evidence type="ECO:0000313" key="2">
    <source>
        <dbReference type="EMBL" id="MBC5768062.1"/>
    </source>
</evidence>
<protein>
    <submittedName>
        <fullName evidence="2">RES family NAD+ phosphorylase</fullName>
    </submittedName>
</protein>
<evidence type="ECO:0000313" key="3">
    <source>
        <dbReference type="Proteomes" id="UP000596827"/>
    </source>
</evidence>
<dbReference type="Pfam" id="PF08808">
    <property type="entry name" value="RES"/>
    <property type="match status" value="1"/>
</dbReference>
<gene>
    <name evidence="2" type="ORF">H8R02_26595</name>
</gene>
<evidence type="ECO:0000259" key="1">
    <source>
        <dbReference type="SMART" id="SM00953"/>
    </source>
</evidence>
<name>A0A923MFJ1_9BURK</name>
<dbReference type="EMBL" id="JACORU010000014">
    <property type="protein sequence ID" value="MBC5768062.1"/>
    <property type="molecule type" value="Genomic_DNA"/>
</dbReference>
<dbReference type="AlphaFoldDB" id="A0A923MFJ1"/>
<sequence length="156" mass="16861">MMLWRIAEETRQYRADDLSGTGAAQYPGRWNNAGAPVLYTTLTISLAALETAAHMAETGLPGNRYVVRIDVPEHAWRNRQVLAPEALPVTWDAIPAGESSAELGAEWLAAGASAILLVPSVIVPEEAVALINPAHPDAAKIKATAVRSFEYSRLFR</sequence>
<accession>A0A923MFJ1</accession>
<organism evidence="2 3">
    <name type="scientific">Ramlibacter albus</name>
    <dbReference type="NCBI Taxonomy" id="2079448"/>
    <lineage>
        <taxon>Bacteria</taxon>
        <taxon>Pseudomonadati</taxon>
        <taxon>Pseudomonadota</taxon>
        <taxon>Betaproteobacteria</taxon>
        <taxon>Burkholderiales</taxon>
        <taxon>Comamonadaceae</taxon>
        <taxon>Ramlibacter</taxon>
    </lineage>
</organism>